<keyword evidence="3" id="KW-1185">Reference proteome</keyword>
<dbReference type="GO" id="GO:0003964">
    <property type="term" value="F:RNA-directed DNA polymerase activity"/>
    <property type="evidence" value="ECO:0007669"/>
    <property type="project" value="UniProtKB-KW"/>
</dbReference>
<keyword evidence="2" id="KW-0808">Transferase</keyword>
<keyword evidence="2" id="KW-0548">Nucleotidyltransferase</keyword>
<dbReference type="PROSITE" id="PS50878">
    <property type="entry name" value="RT_POL"/>
    <property type="match status" value="1"/>
</dbReference>
<reference evidence="2 3" key="1">
    <citation type="submission" date="2019-08" db="EMBL/GenBank/DDBJ databases">
        <title>Whole genome of Aphis craccivora.</title>
        <authorList>
            <person name="Voronova N.V."/>
            <person name="Shulinski R.S."/>
            <person name="Bandarenka Y.V."/>
            <person name="Zhorov D.G."/>
            <person name="Warner D."/>
        </authorList>
    </citation>
    <scope>NUCLEOTIDE SEQUENCE [LARGE SCALE GENOMIC DNA]</scope>
    <source>
        <strain evidence="2">180601</strain>
        <tissue evidence="2">Whole Body</tissue>
    </source>
</reference>
<dbReference type="Proteomes" id="UP000478052">
    <property type="component" value="Unassembled WGS sequence"/>
</dbReference>
<evidence type="ECO:0000313" key="2">
    <source>
        <dbReference type="EMBL" id="KAF0732740.1"/>
    </source>
</evidence>
<dbReference type="InterPro" id="IPR000477">
    <property type="entry name" value="RT_dom"/>
</dbReference>
<evidence type="ECO:0000259" key="1">
    <source>
        <dbReference type="PROSITE" id="PS50878"/>
    </source>
</evidence>
<organism evidence="2 3">
    <name type="scientific">Aphis craccivora</name>
    <name type="common">Cowpea aphid</name>
    <dbReference type="NCBI Taxonomy" id="307492"/>
    <lineage>
        <taxon>Eukaryota</taxon>
        <taxon>Metazoa</taxon>
        <taxon>Ecdysozoa</taxon>
        <taxon>Arthropoda</taxon>
        <taxon>Hexapoda</taxon>
        <taxon>Insecta</taxon>
        <taxon>Pterygota</taxon>
        <taxon>Neoptera</taxon>
        <taxon>Paraneoptera</taxon>
        <taxon>Hemiptera</taxon>
        <taxon>Sternorrhyncha</taxon>
        <taxon>Aphidomorpha</taxon>
        <taxon>Aphidoidea</taxon>
        <taxon>Aphididae</taxon>
        <taxon>Aphidini</taxon>
        <taxon>Aphis</taxon>
        <taxon>Aphis</taxon>
    </lineage>
</organism>
<feature type="domain" description="Reverse transcriptase" evidence="1">
    <location>
        <begin position="97"/>
        <end position="256"/>
    </location>
</feature>
<accession>A0A6G0WYS5</accession>
<dbReference type="EMBL" id="VUJU01008297">
    <property type="protein sequence ID" value="KAF0732740.1"/>
    <property type="molecule type" value="Genomic_DNA"/>
</dbReference>
<sequence>MHFNNDQFNNSNDIVNAFAKYFSSVYENYDFVDTIHHNPPKILSSTLHSVSIDLIKIFESLNSLDSASSPGPDLIPNIFLRNCKYVISSPLAYLFNLSLSSGIFPDIWKTSFIRSIPKPSSDLSNITNYRPISLLSLIPKMFESLVANKILFELNNIIVDNQHGFRRNKSTITNLLQFQTFLSDALSNGSNVDVIYTDFTKAFDKINHHILFAKLKQIGVCDPFLSWLRSFVENSYQIVAYKEYWSTPLHVSSGVP</sequence>
<proteinExistence type="predicted"/>
<dbReference type="SUPFAM" id="SSF56672">
    <property type="entry name" value="DNA/RNA polymerases"/>
    <property type="match status" value="1"/>
</dbReference>
<evidence type="ECO:0000313" key="3">
    <source>
        <dbReference type="Proteomes" id="UP000478052"/>
    </source>
</evidence>
<dbReference type="PANTHER" id="PTHR19446">
    <property type="entry name" value="REVERSE TRANSCRIPTASES"/>
    <property type="match status" value="1"/>
</dbReference>
<dbReference type="OrthoDB" id="6627636at2759"/>
<comment type="caution">
    <text evidence="2">The sequence shown here is derived from an EMBL/GenBank/DDBJ whole genome shotgun (WGS) entry which is preliminary data.</text>
</comment>
<dbReference type="Pfam" id="PF00078">
    <property type="entry name" value="RVT_1"/>
    <property type="match status" value="1"/>
</dbReference>
<keyword evidence="2" id="KW-0695">RNA-directed DNA polymerase</keyword>
<name>A0A6G0WYS5_APHCR</name>
<protein>
    <submittedName>
        <fullName evidence="2">Putative RNA-directed DNA polymerase from transposon BS</fullName>
    </submittedName>
</protein>
<dbReference type="InterPro" id="IPR043502">
    <property type="entry name" value="DNA/RNA_pol_sf"/>
</dbReference>
<dbReference type="AlphaFoldDB" id="A0A6G0WYS5"/>
<gene>
    <name evidence="2" type="ORF">FWK35_00024898</name>
</gene>